<name>A0A2G5V1I4_9PELO</name>
<comment type="caution">
    <text evidence="1">The sequence shown here is derived from an EMBL/GenBank/DDBJ whole genome shotgun (WGS) entry which is preliminary data.</text>
</comment>
<evidence type="ECO:0000313" key="2">
    <source>
        <dbReference type="Proteomes" id="UP000230233"/>
    </source>
</evidence>
<dbReference type="EMBL" id="PDUG01000002">
    <property type="protein sequence ID" value="PIC45609.1"/>
    <property type="molecule type" value="Genomic_DNA"/>
</dbReference>
<dbReference type="Proteomes" id="UP000230233">
    <property type="component" value="Chromosome II"/>
</dbReference>
<dbReference type="AlphaFoldDB" id="A0A2G5V1I4"/>
<sequence>MNRKQSDGSYCYSSPKVELSSVGILILTNEKSTSAPQKNLIRNKVPLFSTSNDARDEQFNKARYPGNCSQRENYFFAHQHMSLTLNPVGHLTNNKNRYTTVKHESSPAFYSRTRNRKRENLENVHNRT</sequence>
<proteinExistence type="predicted"/>
<protein>
    <submittedName>
        <fullName evidence="1">Uncharacterized protein</fullName>
    </submittedName>
</protein>
<evidence type="ECO:0000313" key="1">
    <source>
        <dbReference type="EMBL" id="PIC45609.1"/>
    </source>
</evidence>
<organism evidence="1 2">
    <name type="scientific">Caenorhabditis nigoni</name>
    <dbReference type="NCBI Taxonomy" id="1611254"/>
    <lineage>
        <taxon>Eukaryota</taxon>
        <taxon>Metazoa</taxon>
        <taxon>Ecdysozoa</taxon>
        <taxon>Nematoda</taxon>
        <taxon>Chromadorea</taxon>
        <taxon>Rhabditida</taxon>
        <taxon>Rhabditina</taxon>
        <taxon>Rhabditomorpha</taxon>
        <taxon>Rhabditoidea</taxon>
        <taxon>Rhabditidae</taxon>
        <taxon>Peloderinae</taxon>
        <taxon>Caenorhabditis</taxon>
    </lineage>
</organism>
<accession>A0A2G5V1I4</accession>
<gene>
    <name evidence="1" type="primary">Cnig_chr_II.g5576</name>
    <name evidence="1" type="ORF">B9Z55_005576</name>
</gene>
<reference evidence="2" key="1">
    <citation type="submission" date="2017-10" db="EMBL/GenBank/DDBJ databases">
        <title>Rapid genome shrinkage in a self-fertile nematode reveals novel sperm competition proteins.</title>
        <authorList>
            <person name="Yin D."/>
            <person name="Schwarz E.M."/>
            <person name="Thomas C.G."/>
            <person name="Felde R.L."/>
            <person name="Korf I.F."/>
            <person name="Cutter A.D."/>
            <person name="Schartner C.M."/>
            <person name="Ralston E.J."/>
            <person name="Meyer B.J."/>
            <person name="Haag E.S."/>
        </authorList>
    </citation>
    <scope>NUCLEOTIDE SEQUENCE [LARGE SCALE GENOMIC DNA]</scope>
    <source>
        <strain evidence="2">JU1422</strain>
    </source>
</reference>
<keyword evidence="2" id="KW-1185">Reference proteome</keyword>